<dbReference type="Pfam" id="PF02779">
    <property type="entry name" value="Transket_pyr"/>
    <property type="match status" value="1"/>
</dbReference>
<dbReference type="AlphaFoldDB" id="A0A3E0TWT3"/>
<sequence length="162" mass="18106">MTELVSKKEVMNAIYPFFEQDEKKVLLAGDMGFAVLDEFFDNHANRAFNTGINEQATLSIAAGLAMTGMSPIVYSQIPFITMRAFEQFRYDINEHNLNVKVIGVGADNYFSPLGRSHCMDDDDIALISILKNVKIFSPTPKTLTQDVASMLSHSGPVYMRSR</sequence>
<dbReference type="PANTHER" id="PTHR43825:SF1">
    <property type="entry name" value="TRANSKETOLASE-LIKE PYRIMIDINE-BINDING DOMAIN-CONTAINING PROTEIN"/>
    <property type="match status" value="1"/>
</dbReference>
<dbReference type="Proteomes" id="UP000256478">
    <property type="component" value="Unassembled WGS sequence"/>
</dbReference>
<evidence type="ECO:0000313" key="3">
    <source>
        <dbReference type="Proteomes" id="UP000256478"/>
    </source>
</evidence>
<dbReference type="OrthoDB" id="9803371at2"/>
<reference evidence="2 3" key="1">
    <citation type="submission" date="2018-08" db="EMBL/GenBank/DDBJ databases">
        <title>Thalassotalea euphylliae genome.</title>
        <authorList>
            <person name="Summers S."/>
            <person name="Rice S.A."/>
            <person name="Freckelton M.L."/>
            <person name="Nedved B.T."/>
            <person name="Hadfield M.G."/>
        </authorList>
    </citation>
    <scope>NUCLEOTIDE SEQUENCE [LARGE SCALE GENOMIC DNA]</scope>
    <source>
        <strain evidence="2 3">H1</strain>
    </source>
</reference>
<evidence type="ECO:0000259" key="1">
    <source>
        <dbReference type="SMART" id="SM00861"/>
    </source>
</evidence>
<organism evidence="2 3">
    <name type="scientific">Thalassotalea euphylliae</name>
    <dbReference type="NCBI Taxonomy" id="1655234"/>
    <lineage>
        <taxon>Bacteria</taxon>
        <taxon>Pseudomonadati</taxon>
        <taxon>Pseudomonadota</taxon>
        <taxon>Gammaproteobacteria</taxon>
        <taxon>Alteromonadales</taxon>
        <taxon>Colwelliaceae</taxon>
        <taxon>Thalassotalea</taxon>
    </lineage>
</organism>
<comment type="caution">
    <text evidence="2">The sequence shown here is derived from an EMBL/GenBank/DDBJ whole genome shotgun (WGS) entry which is preliminary data.</text>
</comment>
<dbReference type="Gene3D" id="3.40.50.970">
    <property type="match status" value="1"/>
</dbReference>
<name>A0A3E0TWT3_9GAMM</name>
<gene>
    <name evidence="2" type="ORF">DXX93_05365</name>
</gene>
<accession>A0A3E0TWT3</accession>
<dbReference type="InterPro" id="IPR005475">
    <property type="entry name" value="Transketolase-like_Pyr-bd"/>
</dbReference>
<dbReference type="PANTHER" id="PTHR43825">
    <property type="entry name" value="PYRUVATE DEHYDROGENASE E1 COMPONENT"/>
    <property type="match status" value="1"/>
</dbReference>
<proteinExistence type="predicted"/>
<dbReference type="InterPro" id="IPR051157">
    <property type="entry name" value="PDH/Transketolase"/>
</dbReference>
<dbReference type="EMBL" id="QUOU01000001">
    <property type="protein sequence ID" value="REL28817.1"/>
    <property type="molecule type" value="Genomic_DNA"/>
</dbReference>
<protein>
    <submittedName>
        <fullName evidence="2">Transketolase</fullName>
    </submittedName>
</protein>
<evidence type="ECO:0000313" key="2">
    <source>
        <dbReference type="EMBL" id="REL28817.1"/>
    </source>
</evidence>
<feature type="domain" description="Transketolase-like pyrimidine-binding" evidence="1">
    <location>
        <begin position="4"/>
        <end position="159"/>
    </location>
</feature>
<dbReference type="CDD" id="cd07033">
    <property type="entry name" value="TPP_PYR_DXS_TK_like"/>
    <property type="match status" value="1"/>
</dbReference>
<dbReference type="SUPFAM" id="SSF52518">
    <property type="entry name" value="Thiamin diphosphate-binding fold (THDP-binding)"/>
    <property type="match status" value="1"/>
</dbReference>
<dbReference type="SMART" id="SM00861">
    <property type="entry name" value="Transket_pyr"/>
    <property type="match status" value="1"/>
</dbReference>
<dbReference type="RefSeq" id="WP_116009841.1">
    <property type="nucleotide sequence ID" value="NZ_QUOU01000001.1"/>
</dbReference>
<dbReference type="InterPro" id="IPR029061">
    <property type="entry name" value="THDP-binding"/>
</dbReference>